<dbReference type="Proteomes" id="UP000653493">
    <property type="component" value="Unassembled WGS sequence"/>
</dbReference>
<proteinExistence type="predicted"/>
<gene>
    <name evidence="1" type="ORF">GCM10010238_61650</name>
</gene>
<reference evidence="1" key="2">
    <citation type="submission" date="2020-09" db="EMBL/GenBank/DDBJ databases">
        <authorList>
            <person name="Sun Q."/>
            <person name="Ohkuma M."/>
        </authorList>
    </citation>
    <scope>NUCLEOTIDE SEQUENCE</scope>
    <source>
        <strain evidence="1">JCM 4234</strain>
    </source>
</reference>
<organism evidence="1 2">
    <name type="scientific">Streptomyces griseoviridis</name>
    <dbReference type="NCBI Taxonomy" id="45398"/>
    <lineage>
        <taxon>Bacteria</taxon>
        <taxon>Bacillati</taxon>
        <taxon>Actinomycetota</taxon>
        <taxon>Actinomycetes</taxon>
        <taxon>Kitasatosporales</taxon>
        <taxon>Streptomycetaceae</taxon>
        <taxon>Streptomyces</taxon>
    </lineage>
</organism>
<reference evidence="1" key="1">
    <citation type="journal article" date="2014" name="Int. J. Syst. Evol. Microbiol.">
        <title>Complete genome sequence of Corynebacterium casei LMG S-19264T (=DSM 44701T), isolated from a smear-ripened cheese.</title>
        <authorList>
            <consortium name="US DOE Joint Genome Institute (JGI-PGF)"/>
            <person name="Walter F."/>
            <person name="Albersmeier A."/>
            <person name="Kalinowski J."/>
            <person name="Ruckert C."/>
        </authorList>
    </citation>
    <scope>NUCLEOTIDE SEQUENCE</scope>
    <source>
        <strain evidence="1">JCM 4234</strain>
    </source>
</reference>
<evidence type="ECO:0000313" key="2">
    <source>
        <dbReference type="Proteomes" id="UP000653493"/>
    </source>
</evidence>
<sequence length="142" mass="15595">MAGFCRIGLGSAADAREAPDLLHILTLTGQRELAHTLVDRSTTEGPDVLARRPGLRGTGQLLRRLHALSRGEAEQFGAATSRLLESCVRRHLVVSPDTHWKAIGWASQALHEVRQEQLLPQAAPGLPVTRRGCDSRGVRRRR</sequence>
<name>A0A918GUB5_STRGD</name>
<accession>A0A918GUB5</accession>
<evidence type="ECO:0000313" key="1">
    <source>
        <dbReference type="EMBL" id="GGS64249.1"/>
    </source>
</evidence>
<dbReference type="AlphaFoldDB" id="A0A918GUB5"/>
<comment type="caution">
    <text evidence="1">The sequence shown here is derived from an EMBL/GenBank/DDBJ whole genome shotgun (WGS) entry which is preliminary data.</text>
</comment>
<protein>
    <submittedName>
        <fullName evidence="1">Uncharacterized protein</fullName>
    </submittedName>
</protein>
<dbReference type="EMBL" id="BMSL01000029">
    <property type="protein sequence ID" value="GGS64249.1"/>
    <property type="molecule type" value="Genomic_DNA"/>
</dbReference>
<keyword evidence="2" id="KW-1185">Reference proteome</keyword>